<keyword evidence="2" id="KW-1133">Transmembrane helix</keyword>
<accession>E9FTL5</accession>
<feature type="transmembrane region" description="Helical" evidence="2">
    <location>
        <begin position="140"/>
        <end position="163"/>
    </location>
</feature>
<evidence type="ECO:0000313" key="4">
    <source>
        <dbReference type="Proteomes" id="UP000000305"/>
    </source>
</evidence>
<dbReference type="PANTHER" id="PTHR38553">
    <property type="entry name" value="PROTEIN CBG19621"/>
    <property type="match status" value="1"/>
</dbReference>
<keyword evidence="2" id="KW-0472">Membrane</keyword>
<dbReference type="HOGENOM" id="CLU_499924_0_0_1"/>
<dbReference type="EMBL" id="GL732524">
    <property type="protein sequence ID" value="EFX89383.1"/>
    <property type="molecule type" value="Genomic_DNA"/>
</dbReference>
<feature type="transmembrane region" description="Helical" evidence="2">
    <location>
        <begin position="42"/>
        <end position="64"/>
    </location>
</feature>
<feature type="region of interest" description="Disordered" evidence="1">
    <location>
        <begin position="391"/>
        <end position="412"/>
    </location>
</feature>
<dbReference type="OrthoDB" id="5818871at2759"/>
<evidence type="ECO:0000256" key="1">
    <source>
        <dbReference type="SAM" id="MobiDB-lite"/>
    </source>
</evidence>
<feature type="transmembrane region" description="Helical" evidence="2">
    <location>
        <begin position="107"/>
        <end position="128"/>
    </location>
</feature>
<reference evidence="3 4" key="1">
    <citation type="journal article" date="2011" name="Science">
        <title>The ecoresponsive genome of Daphnia pulex.</title>
        <authorList>
            <person name="Colbourne J.K."/>
            <person name="Pfrender M.E."/>
            <person name="Gilbert D."/>
            <person name="Thomas W.K."/>
            <person name="Tucker A."/>
            <person name="Oakley T.H."/>
            <person name="Tokishita S."/>
            <person name="Aerts A."/>
            <person name="Arnold G.J."/>
            <person name="Basu M.K."/>
            <person name="Bauer D.J."/>
            <person name="Caceres C.E."/>
            <person name="Carmel L."/>
            <person name="Casola C."/>
            <person name="Choi J.H."/>
            <person name="Detter J.C."/>
            <person name="Dong Q."/>
            <person name="Dusheyko S."/>
            <person name="Eads B.D."/>
            <person name="Frohlich T."/>
            <person name="Geiler-Samerotte K.A."/>
            <person name="Gerlach D."/>
            <person name="Hatcher P."/>
            <person name="Jogdeo S."/>
            <person name="Krijgsveld J."/>
            <person name="Kriventseva E.V."/>
            <person name="Kultz D."/>
            <person name="Laforsch C."/>
            <person name="Lindquist E."/>
            <person name="Lopez J."/>
            <person name="Manak J.R."/>
            <person name="Muller J."/>
            <person name="Pangilinan J."/>
            <person name="Patwardhan R.P."/>
            <person name="Pitluck S."/>
            <person name="Pritham E.J."/>
            <person name="Rechtsteiner A."/>
            <person name="Rho M."/>
            <person name="Rogozin I.B."/>
            <person name="Sakarya O."/>
            <person name="Salamov A."/>
            <person name="Schaack S."/>
            <person name="Shapiro H."/>
            <person name="Shiga Y."/>
            <person name="Skalitzky C."/>
            <person name="Smith Z."/>
            <person name="Souvorov A."/>
            <person name="Sung W."/>
            <person name="Tang Z."/>
            <person name="Tsuchiya D."/>
            <person name="Tu H."/>
            <person name="Vos H."/>
            <person name="Wang M."/>
            <person name="Wolf Y.I."/>
            <person name="Yamagata H."/>
            <person name="Yamada T."/>
            <person name="Ye Y."/>
            <person name="Shaw J.R."/>
            <person name="Andrews J."/>
            <person name="Crease T.J."/>
            <person name="Tang H."/>
            <person name="Lucas S.M."/>
            <person name="Robertson H.M."/>
            <person name="Bork P."/>
            <person name="Koonin E.V."/>
            <person name="Zdobnov E.M."/>
            <person name="Grigoriev I.V."/>
            <person name="Lynch M."/>
            <person name="Boore J.L."/>
        </authorList>
    </citation>
    <scope>NUCLEOTIDE SEQUENCE [LARGE SCALE GENOMIC DNA]</scope>
</reference>
<keyword evidence="4" id="KW-1185">Reference proteome</keyword>
<feature type="transmembrane region" description="Helical" evidence="2">
    <location>
        <begin position="184"/>
        <end position="205"/>
    </location>
</feature>
<dbReference type="Proteomes" id="UP000000305">
    <property type="component" value="Unassembled WGS sequence"/>
</dbReference>
<dbReference type="AlphaFoldDB" id="E9FTL5"/>
<name>E9FTL5_DAPPU</name>
<dbReference type="InParanoid" id="E9FTL5"/>
<protein>
    <recommendedName>
        <fullName evidence="5">Transmembrane protein</fullName>
    </recommendedName>
</protein>
<dbReference type="eggNOG" id="ENOG502S222">
    <property type="taxonomic scope" value="Eukaryota"/>
</dbReference>
<feature type="transmembrane region" description="Helical" evidence="2">
    <location>
        <begin position="76"/>
        <end position="95"/>
    </location>
</feature>
<keyword evidence="2" id="KW-0812">Transmembrane</keyword>
<evidence type="ECO:0000256" key="2">
    <source>
        <dbReference type="SAM" id="Phobius"/>
    </source>
</evidence>
<dbReference type="KEGG" id="dpx:DAPPUDRAFT_233239"/>
<organism evidence="3 4">
    <name type="scientific">Daphnia pulex</name>
    <name type="common">Water flea</name>
    <dbReference type="NCBI Taxonomy" id="6669"/>
    <lineage>
        <taxon>Eukaryota</taxon>
        <taxon>Metazoa</taxon>
        <taxon>Ecdysozoa</taxon>
        <taxon>Arthropoda</taxon>
        <taxon>Crustacea</taxon>
        <taxon>Branchiopoda</taxon>
        <taxon>Diplostraca</taxon>
        <taxon>Cladocera</taxon>
        <taxon>Anomopoda</taxon>
        <taxon>Daphniidae</taxon>
        <taxon>Daphnia</taxon>
    </lineage>
</organism>
<evidence type="ECO:0000313" key="3">
    <source>
        <dbReference type="EMBL" id="EFX89383.1"/>
    </source>
</evidence>
<dbReference type="PANTHER" id="PTHR38553:SF1">
    <property type="entry name" value="G PROTEIN-COUPLED RECEPTOR"/>
    <property type="match status" value="1"/>
</dbReference>
<gene>
    <name evidence="3" type="ORF">DAPPUDRAFT_233239</name>
</gene>
<feature type="transmembrane region" description="Helical" evidence="2">
    <location>
        <begin position="225"/>
        <end position="249"/>
    </location>
</feature>
<proteinExistence type="predicted"/>
<sequence>MDHFHIFDNGNQVPPWHNDSMDVSIKGCFVGYDTVACIRRSVLSALMIDVFMLYTMSNVVNWMLSGHYPELDLGATALKVLQLVTLCHFHWIQAFRILHRETIARNVWFPLMGIFSTYVVAVAAIGILDVGPSWTECLKPYWVMLSAADFLGVQLFLIAGIYITRKINEVSTLECVKKTQKRNLWAVIFAFEVSAITGLVYDVTIKIMGDEIVGCSGIFADTQLIYSPVFFMFMIFKFCLPIWSLLAVLEPLPTGISYSEILATSHSGSLSGACGGHSVGSPYRVLRSYVFDDNAHILGLGSSPRSRSNSGSTNSDNSEFSARHLFHGRVVPTLYIPGHGHILPPAPRPAAQGWNNPRDYWRSRQRVSSSGQLSAMVRNPSLTIISEEINSLNGTPNQPQSELQRTSTPVPDGNRQNLFVDIHVAEDDNFIFKPIFGPSSIRDPFSRNALPQENQQAHLTRKPSEKSLSPIILTFLLTSEESLNTLDCVSHSLPSVGHRDKNSGETIRVCPELLVCWWVTFLPWQSPFFALLSSTKHTRREAIGA</sequence>
<evidence type="ECO:0008006" key="5">
    <source>
        <dbReference type="Google" id="ProtNLM"/>
    </source>
</evidence>